<dbReference type="OrthoDB" id="10348635at2759"/>
<sequence length="104" mass="11369">MQGEYFTTKERLRMPSWDQFSEGSIVGIKEKTTMVAGQTRGVLSSLQKVFVLASVGLTLYGGWLVGSVATHMYKTKDERRQKALAAAAQAVEGPVTQTDGQTQQ</sequence>
<dbReference type="GeneID" id="118403859"/>
<evidence type="ECO:0000313" key="3">
    <source>
        <dbReference type="RefSeq" id="XP_035658613.1"/>
    </source>
</evidence>
<keyword evidence="1" id="KW-1133">Transmembrane helix</keyword>
<evidence type="ECO:0000313" key="2">
    <source>
        <dbReference type="Proteomes" id="UP000001554"/>
    </source>
</evidence>
<keyword evidence="2" id="KW-1185">Reference proteome</keyword>
<dbReference type="KEGG" id="bfo:118403859"/>
<dbReference type="Proteomes" id="UP000001554">
    <property type="component" value="Chromosome 16"/>
</dbReference>
<feature type="transmembrane region" description="Helical" evidence="1">
    <location>
        <begin position="49"/>
        <end position="73"/>
    </location>
</feature>
<reference evidence="3" key="2">
    <citation type="submission" date="2025-08" db="UniProtKB">
        <authorList>
            <consortium name="RefSeq"/>
        </authorList>
    </citation>
    <scope>IDENTIFICATION</scope>
    <source>
        <strain evidence="3">S238N-H82</strain>
        <tissue evidence="3">Testes</tissue>
    </source>
</reference>
<evidence type="ECO:0000256" key="1">
    <source>
        <dbReference type="SAM" id="Phobius"/>
    </source>
</evidence>
<organism evidence="2 3">
    <name type="scientific">Branchiostoma floridae</name>
    <name type="common">Florida lancelet</name>
    <name type="synonym">Amphioxus</name>
    <dbReference type="NCBI Taxonomy" id="7739"/>
    <lineage>
        <taxon>Eukaryota</taxon>
        <taxon>Metazoa</taxon>
        <taxon>Chordata</taxon>
        <taxon>Cephalochordata</taxon>
        <taxon>Leptocardii</taxon>
        <taxon>Amphioxiformes</taxon>
        <taxon>Branchiostomatidae</taxon>
        <taxon>Branchiostoma</taxon>
    </lineage>
</organism>
<dbReference type="RefSeq" id="XP_035658613.1">
    <property type="nucleotide sequence ID" value="XM_035802720.1"/>
</dbReference>
<keyword evidence="1" id="KW-0472">Membrane</keyword>
<name>A0A9J7KG76_BRAFL</name>
<reference evidence="2" key="1">
    <citation type="journal article" date="2020" name="Nat. Ecol. Evol.">
        <title>Deeply conserved synteny resolves early events in vertebrate evolution.</title>
        <authorList>
            <person name="Simakov O."/>
            <person name="Marletaz F."/>
            <person name="Yue J.X."/>
            <person name="O'Connell B."/>
            <person name="Jenkins J."/>
            <person name="Brandt A."/>
            <person name="Calef R."/>
            <person name="Tung C.H."/>
            <person name="Huang T.K."/>
            <person name="Schmutz J."/>
            <person name="Satoh N."/>
            <person name="Yu J.K."/>
            <person name="Putnam N.H."/>
            <person name="Green R.E."/>
            <person name="Rokhsar D.S."/>
        </authorList>
    </citation>
    <scope>NUCLEOTIDE SEQUENCE [LARGE SCALE GENOMIC DNA]</scope>
    <source>
        <strain evidence="2">S238N-H82</strain>
    </source>
</reference>
<proteinExistence type="predicted"/>
<protein>
    <submittedName>
        <fullName evidence="3">Uncharacterized protein LOC118403859</fullName>
    </submittedName>
</protein>
<accession>A0A9J7KG76</accession>
<dbReference type="AlphaFoldDB" id="A0A9J7KG76"/>
<dbReference type="OMA" id="ATHMYKT"/>
<gene>
    <name evidence="3" type="primary">LOC118403859</name>
</gene>
<keyword evidence="1" id="KW-0812">Transmembrane</keyword>